<dbReference type="Gene3D" id="2.60.40.10">
    <property type="entry name" value="Immunoglobulins"/>
    <property type="match status" value="1"/>
</dbReference>
<dbReference type="InterPro" id="IPR002909">
    <property type="entry name" value="IPT_dom"/>
</dbReference>
<gene>
    <name evidence="3" type="ORF">BDD14_2754</name>
</gene>
<dbReference type="PROSITE" id="PS51257">
    <property type="entry name" value="PROKAR_LIPOPROTEIN"/>
    <property type="match status" value="1"/>
</dbReference>
<dbReference type="Proteomes" id="UP000292958">
    <property type="component" value="Unassembled WGS sequence"/>
</dbReference>
<reference evidence="3 4" key="1">
    <citation type="submission" date="2019-02" db="EMBL/GenBank/DDBJ databases">
        <title>Genomic Encyclopedia of Archaeal and Bacterial Type Strains, Phase II (KMG-II): from individual species to whole genera.</title>
        <authorList>
            <person name="Goeker M."/>
        </authorList>
    </citation>
    <scope>NUCLEOTIDE SEQUENCE [LARGE SCALE GENOMIC DNA]</scope>
    <source>
        <strain evidence="3 4">DSM 18101</strain>
    </source>
</reference>
<protein>
    <recommendedName>
        <fullName evidence="2">IPT/TIG domain-containing protein</fullName>
    </recommendedName>
</protein>
<proteinExistence type="predicted"/>
<dbReference type="SUPFAM" id="SSF81296">
    <property type="entry name" value="E set domains"/>
    <property type="match status" value="1"/>
</dbReference>
<dbReference type="InterPro" id="IPR014756">
    <property type="entry name" value="Ig_E-set"/>
</dbReference>
<feature type="domain" description="IPT/TIG" evidence="2">
    <location>
        <begin position="61"/>
        <end position="135"/>
    </location>
</feature>
<feature type="chain" id="PRO_5020955161" description="IPT/TIG domain-containing protein" evidence="1">
    <location>
        <begin position="37"/>
        <end position="161"/>
    </location>
</feature>
<organism evidence="3 4">
    <name type="scientific">Edaphobacter modestus</name>
    <dbReference type="NCBI Taxonomy" id="388466"/>
    <lineage>
        <taxon>Bacteria</taxon>
        <taxon>Pseudomonadati</taxon>
        <taxon>Acidobacteriota</taxon>
        <taxon>Terriglobia</taxon>
        <taxon>Terriglobales</taxon>
        <taxon>Acidobacteriaceae</taxon>
        <taxon>Edaphobacter</taxon>
    </lineage>
</organism>
<evidence type="ECO:0000313" key="3">
    <source>
        <dbReference type="EMBL" id="RZU41247.1"/>
    </source>
</evidence>
<accession>A0A4Q7YU03</accession>
<evidence type="ECO:0000259" key="2">
    <source>
        <dbReference type="Pfam" id="PF01833"/>
    </source>
</evidence>
<name>A0A4Q7YU03_9BACT</name>
<dbReference type="InterPro" id="IPR013783">
    <property type="entry name" value="Ig-like_fold"/>
</dbReference>
<dbReference type="EMBL" id="SHKW01000001">
    <property type="protein sequence ID" value="RZU41247.1"/>
    <property type="molecule type" value="Genomic_DNA"/>
</dbReference>
<keyword evidence="1" id="KW-0732">Signal</keyword>
<sequence length="161" mass="16180">MQPKGLWIYLLSTMKSCSFCTLFSAMACLSIAIAIAGCGSSNPAVSNGGTPQSPATLPLAVTSISPTSVPAGAAAQTLAVNGSGFQSTSAVQINGVSVPTTYVRATQLTAVVPASSLATGAMLQVAVLNGSSSSASAAQRSALKSIIQFLSLQVFHRPVFL</sequence>
<dbReference type="Pfam" id="PF01833">
    <property type="entry name" value="TIG"/>
    <property type="match status" value="1"/>
</dbReference>
<dbReference type="AlphaFoldDB" id="A0A4Q7YU03"/>
<keyword evidence="4" id="KW-1185">Reference proteome</keyword>
<feature type="signal peptide" evidence="1">
    <location>
        <begin position="1"/>
        <end position="36"/>
    </location>
</feature>
<evidence type="ECO:0000313" key="4">
    <source>
        <dbReference type="Proteomes" id="UP000292958"/>
    </source>
</evidence>
<comment type="caution">
    <text evidence="3">The sequence shown here is derived from an EMBL/GenBank/DDBJ whole genome shotgun (WGS) entry which is preliminary data.</text>
</comment>
<evidence type="ECO:0000256" key="1">
    <source>
        <dbReference type="SAM" id="SignalP"/>
    </source>
</evidence>